<accession>A0A438FFI1</accession>
<gene>
    <name evidence="2" type="primary">NES1_19</name>
    <name evidence="2" type="ORF">CK203_102679</name>
</gene>
<proteinExistence type="predicted"/>
<comment type="caution">
    <text evidence="2">The sequence shown here is derived from an EMBL/GenBank/DDBJ whole genome shotgun (WGS) entry which is preliminary data.</text>
</comment>
<dbReference type="Pfam" id="PF01397">
    <property type="entry name" value="Terpene_synth"/>
    <property type="match status" value="1"/>
</dbReference>
<evidence type="ECO:0000259" key="1">
    <source>
        <dbReference type="Pfam" id="PF01397"/>
    </source>
</evidence>
<reference evidence="2 3" key="1">
    <citation type="journal article" date="2018" name="PLoS Genet.">
        <title>Population sequencing reveals clonal diversity and ancestral inbreeding in the grapevine cultivar Chardonnay.</title>
        <authorList>
            <person name="Roach M.J."/>
            <person name="Johnson D.L."/>
            <person name="Bohlmann J."/>
            <person name="van Vuuren H.J."/>
            <person name="Jones S.J."/>
            <person name="Pretorius I.S."/>
            <person name="Schmidt S.A."/>
            <person name="Borneman A.R."/>
        </authorList>
    </citation>
    <scope>NUCLEOTIDE SEQUENCE [LARGE SCALE GENOMIC DNA]</scope>
    <source>
        <strain evidence="3">cv. Chardonnay</strain>
        <tissue evidence="2">Leaf</tissue>
    </source>
</reference>
<dbReference type="GO" id="GO:0010333">
    <property type="term" value="F:terpene synthase activity"/>
    <property type="evidence" value="ECO:0007669"/>
    <property type="project" value="InterPro"/>
</dbReference>
<evidence type="ECO:0000313" key="3">
    <source>
        <dbReference type="Proteomes" id="UP000288805"/>
    </source>
</evidence>
<dbReference type="InterPro" id="IPR001906">
    <property type="entry name" value="Terpene_synth_N"/>
</dbReference>
<feature type="domain" description="Terpene synthase N-terminal" evidence="1">
    <location>
        <begin position="56"/>
        <end position="169"/>
    </location>
</feature>
<dbReference type="SUPFAM" id="SSF48239">
    <property type="entry name" value="Terpenoid cyclases/Protein prenyltransferases"/>
    <property type="match status" value="1"/>
</dbReference>
<dbReference type="AlphaFoldDB" id="A0A438FFI1"/>
<dbReference type="Proteomes" id="UP000288805">
    <property type="component" value="Unassembled WGS sequence"/>
</dbReference>
<evidence type="ECO:0000313" key="2">
    <source>
        <dbReference type="EMBL" id="RVW58711.1"/>
    </source>
</evidence>
<dbReference type="InterPro" id="IPR036965">
    <property type="entry name" value="Terpene_synth_N_sf"/>
</dbReference>
<dbReference type="PANTHER" id="PTHR31225:SF234">
    <property type="entry name" value="TERPENE SYNTHASE 4-RELATED"/>
    <property type="match status" value="1"/>
</dbReference>
<dbReference type="Gene3D" id="1.50.10.130">
    <property type="entry name" value="Terpene synthase, N-terminal domain"/>
    <property type="match status" value="1"/>
</dbReference>
<dbReference type="InterPro" id="IPR008930">
    <property type="entry name" value="Terpenoid_cyclase/PrenylTrfase"/>
</dbReference>
<dbReference type="GO" id="GO:0016114">
    <property type="term" value="P:terpenoid biosynthetic process"/>
    <property type="evidence" value="ECO:0007669"/>
    <property type="project" value="InterPro"/>
</dbReference>
<dbReference type="InterPro" id="IPR050148">
    <property type="entry name" value="Terpene_synthase-like"/>
</dbReference>
<organism evidence="2 3">
    <name type="scientific">Vitis vinifera</name>
    <name type="common">Grape</name>
    <dbReference type="NCBI Taxonomy" id="29760"/>
    <lineage>
        <taxon>Eukaryota</taxon>
        <taxon>Viridiplantae</taxon>
        <taxon>Streptophyta</taxon>
        <taxon>Embryophyta</taxon>
        <taxon>Tracheophyta</taxon>
        <taxon>Spermatophyta</taxon>
        <taxon>Magnoliopsida</taxon>
        <taxon>eudicotyledons</taxon>
        <taxon>Gunneridae</taxon>
        <taxon>Pentapetalae</taxon>
        <taxon>rosids</taxon>
        <taxon>Vitales</taxon>
        <taxon>Vitaceae</taxon>
        <taxon>Viteae</taxon>
        <taxon>Vitis</taxon>
    </lineage>
</organism>
<sequence length="173" mass="19904">MPSAHTWSIAKDQNLVSIPSEKDNHPSTEYPSLTVKLQINFTWNMHKNWRKLGGTQGGREDTLEALLMIDAIQRLGIDYHFHGEIEVVLQRLHTKFNTVSDCHNNLYELALGFRLLRQEGYYVSADVFNNLKDTEGKLQEKLSQDIKGLMGLYEASQLCIKGEDTLERNRKLQ</sequence>
<dbReference type="PANTHER" id="PTHR31225">
    <property type="entry name" value="OS04G0344100 PROTEIN-RELATED"/>
    <property type="match status" value="1"/>
</dbReference>
<name>A0A438FFI1_VITVI</name>
<dbReference type="EMBL" id="QGNW01000930">
    <property type="protein sequence ID" value="RVW58711.1"/>
    <property type="molecule type" value="Genomic_DNA"/>
</dbReference>
<protein>
    <submittedName>
        <fullName evidence="2">(3S,6E)-nerolidol synthase 1, chloroplastic</fullName>
    </submittedName>
</protein>